<evidence type="ECO:0000256" key="7">
    <source>
        <dbReference type="PIRSR" id="PIRSR001217-1"/>
    </source>
</evidence>
<evidence type="ECO:0000256" key="1">
    <source>
        <dbReference type="ARBA" id="ARBA00004370"/>
    </source>
</evidence>
<dbReference type="Gene3D" id="6.20.330.10">
    <property type="match status" value="2"/>
</dbReference>
<dbReference type="Pfam" id="PF01343">
    <property type="entry name" value="Peptidase_S49"/>
    <property type="match status" value="2"/>
</dbReference>
<keyword evidence="4" id="KW-0378">Hydrolase</keyword>
<dbReference type="PANTHER" id="PTHR33209">
    <property type="entry name" value="PROTEASE 4"/>
    <property type="match status" value="1"/>
</dbReference>
<accession>A0A5C1ASV7</accession>
<feature type="domain" description="Peptidase S49" evidence="9">
    <location>
        <begin position="118"/>
        <end position="267"/>
    </location>
</feature>
<evidence type="ECO:0000313" key="11">
    <source>
        <dbReference type="Proteomes" id="UP000324974"/>
    </source>
</evidence>
<evidence type="ECO:0000256" key="8">
    <source>
        <dbReference type="SAM" id="SignalP"/>
    </source>
</evidence>
<dbReference type="EMBL" id="CP042425">
    <property type="protein sequence ID" value="QEL20344.1"/>
    <property type="molecule type" value="Genomic_DNA"/>
</dbReference>
<dbReference type="InterPro" id="IPR004634">
    <property type="entry name" value="Pept_S49_pIV"/>
</dbReference>
<keyword evidence="3" id="KW-0645">Protease</keyword>
<evidence type="ECO:0000256" key="3">
    <source>
        <dbReference type="ARBA" id="ARBA00022670"/>
    </source>
</evidence>
<dbReference type="KEGG" id="lrs:PX52LOC_07437"/>
<dbReference type="GO" id="GO:0016020">
    <property type="term" value="C:membrane"/>
    <property type="evidence" value="ECO:0007669"/>
    <property type="project" value="UniProtKB-SubCell"/>
</dbReference>
<dbReference type="InterPro" id="IPR029045">
    <property type="entry name" value="ClpP/crotonase-like_dom_sf"/>
</dbReference>
<evidence type="ECO:0000256" key="4">
    <source>
        <dbReference type="ARBA" id="ARBA00022801"/>
    </source>
</evidence>
<organism evidence="10 11">
    <name type="scientific">Limnoglobus roseus</name>
    <dbReference type="NCBI Taxonomy" id="2598579"/>
    <lineage>
        <taxon>Bacteria</taxon>
        <taxon>Pseudomonadati</taxon>
        <taxon>Planctomycetota</taxon>
        <taxon>Planctomycetia</taxon>
        <taxon>Gemmatales</taxon>
        <taxon>Gemmataceae</taxon>
        <taxon>Limnoglobus</taxon>
    </lineage>
</organism>
<keyword evidence="6" id="KW-0472">Membrane</keyword>
<dbReference type="CDD" id="cd07023">
    <property type="entry name" value="S49_Sppa_N_C"/>
    <property type="match status" value="1"/>
</dbReference>
<dbReference type="SUPFAM" id="SSF52096">
    <property type="entry name" value="ClpP/crotonase"/>
    <property type="match status" value="2"/>
</dbReference>
<gene>
    <name evidence="10" type="primary">sppA</name>
    <name evidence="10" type="ORF">PX52LOC_07437</name>
</gene>
<dbReference type="GO" id="GO:0008236">
    <property type="term" value="F:serine-type peptidase activity"/>
    <property type="evidence" value="ECO:0007669"/>
    <property type="project" value="UniProtKB-KW"/>
</dbReference>
<keyword evidence="11" id="KW-1185">Reference proteome</keyword>
<dbReference type="Proteomes" id="UP000324974">
    <property type="component" value="Chromosome"/>
</dbReference>
<dbReference type="OrthoDB" id="9764363at2"/>
<reference evidence="11" key="1">
    <citation type="submission" date="2019-08" db="EMBL/GenBank/DDBJ databases">
        <title>Limnoglobus roseus gen. nov., sp. nov., a novel freshwater planctomycete with a giant genome from the family Gemmataceae.</title>
        <authorList>
            <person name="Kulichevskaya I.S."/>
            <person name="Naumoff D.G."/>
            <person name="Miroshnikov K."/>
            <person name="Ivanova A."/>
            <person name="Philippov D.A."/>
            <person name="Hakobyan A."/>
            <person name="Rijpstra I.C."/>
            <person name="Sinninghe Damste J.S."/>
            <person name="Liesack W."/>
            <person name="Dedysh S.N."/>
        </authorList>
    </citation>
    <scope>NUCLEOTIDE SEQUENCE [LARGE SCALE GENOMIC DNA]</scope>
    <source>
        <strain evidence="11">PX52</strain>
    </source>
</reference>
<evidence type="ECO:0000313" key="10">
    <source>
        <dbReference type="EMBL" id="QEL20344.1"/>
    </source>
</evidence>
<dbReference type="GO" id="GO:0006465">
    <property type="term" value="P:signal peptide processing"/>
    <property type="evidence" value="ECO:0007669"/>
    <property type="project" value="InterPro"/>
</dbReference>
<dbReference type="NCBIfam" id="TIGR00706">
    <property type="entry name" value="SppA_dom"/>
    <property type="match status" value="1"/>
</dbReference>
<sequence>MKRWLLTLALAGGFAGTTILADDNPFKKGGTAKAEAKEDKKDVDTARVAHIKLSGDLGESPLPAENLFGPPEENFKMKLDRIRKAAKDEKISGLFLQLDDLTVGYGKLNELRRAIADFKATGKKVFAYSEEYGQKAYLLATDCDLIASPEGGGVILVGLRAEVTFYKNTLELLKLKADVLKVGDYKAAVEPFLADKMSDANREQITSMMDDNFQSELVAPVVKGRKLSAEKVKEIIDNGPYTAAKAKSVGLIDQIIYEDEFPDAMAKVLGTKTAKIERNYGKPKAQKLDFSNPFALLEMMGGSKTEKESKDPKIAVIYAVGAIQSGKSGNSNPLFGGSDAVGSETIVAAIRQAEKDDTVKAIVLRVDSPGGSALASDVMWREIIRCKKPVVASMGDVAASGGYYISMGCKKIYAEPGTVTGSIGVFGMKLVIGELEAWGGMKTEVITRGKNTGVLSSTFPWSDSERKALTETVEAVYEQFTRKASEGRTKAGVDMPVEKLKKLAGGRVWTGRQAKENGLVDELGTLDDAIAGAKTLAGIDPKKDMELLTLPKAQSFIEKLMDGDAKLPFGASLKVDLSQVPGLEKAAKIAAPLLATQKDVIKVMMPFHVEFK</sequence>
<dbReference type="CDD" id="cd07018">
    <property type="entry name" value="S49_SppA_67K_type"/>
    <property type="match status" value="1"/>
</dbReference>
<feature type="domain" description="Peptidase S49" evidence="9">
    <location>
        <begin position="386"/>
        <end position="539"/>
    </location>
</feature>
<evidence type="ECO:0000256" key="5">
    <source>
        <dbReference type="ARBA" id="ARBA00022825"/>
    </source>
</evidence>
<keyword evidence="8" id="KW-0732">Signal</keyword>
<feature type="active site" description="Proton donor/acceptor" evidence="7">
    <location>
        <position position="186"/>
    </location>
</feature>
<evidence type="ECO:0000256" key="6">
    <source>
        <dbReference type="ARBA" id="ARBA00023136"/>
    </source>
</evidence>
<dbReference type="RefSeq" id="WP_149114652.1">
    <property type="nucleotide sequence ID" value="NZ_CP042425.1"/>
</dbReference>
<dbReference type="Gene3D" id="3.90.226.10">
    <property type="entry name" value="2-enoyl-CoA Hydratase, Chain A, domain 1"/>
    <property type="match status" value="2"/>
</dbReference>
<comment type="similarity">
    <text evidence="2">Belongs to the peptidase S49 family.</text>
</comment>
<dbReference type="NCBIfam" id="TIGR00705">
    <property type="entry name" value="SppA_67K"/>
    <property type="match status" value="1"/>
</dbReference>
<comment type="subcellular location">
    <subcellularLocation>
        <location evidence="1">Membrane</location>
    </subcellularLocation>
</comment>
<keyword evidence="5" id="KW-0720">Serine protease</keyword>
<dbReference type="PIRSF" id="PIRSF001217">
    <property type="entry name" value="Protease_4_SppA"/>
    <property type="match status" value="1"/>
</dbReference>
<name>A0A5C1ASV7_9BACT</name>
<feature type="chain" id="PRO_5023012704" evidence="8">
    <location>
        <begin position="22"/>
        <end position="612"/>
    </location>
</feature>
<evidence type="ECO:0000259" key="9">
    <source>
        <dbReference type="Pfam" id="PF01343"/>
    </source>
</evidence>
<proteinExistence type="inferred from homology"/>
<feature type="active site" description="Nucleophile" evidence="7">
    <location>
        <position position="400"/>
    </location>
</feature>
<dbReference type="InterPro" id="IPR047272">
    <property type="entry name" value="S49_SppA_C"/>
</dbReference>
<dbReference type="InterPro" id="IPR047217">
    <property type="entry name" value="S49_SppA_67K_type_N"/>
</dbReference>
<dbReference type="PANTHER" id="PTHR33209:SF1">
    <property type="entry name" value="PEPTIDASE S49 DOMAIN-CONTAINING PROTEIN"/>
    <property type="match status" value="1"/>
</dbReference>
<protein>
    <submittedName>
        <fullName evidence="10">Signal peptide peptidase SppA</fullName>
    </submittedName>
</protein>
<evidence type="ECO:0000256" key="2">
    <source>
        <dbReference type="ARBA" id="ARBA00008683"/>
    </source>
</evidence>
<dbReference type="AlphaFoldDB" id="A0A5C1ASV7"/>
<dbReference type="InterPro" id="IPR002142">
    <property type="entry name" value="Peptidase_S49"/>
</dbReference>
<feature type="signal peptide" evidence="8">
    <location>
        <begin position="1"/>
        <end position="21"/>
    </location>
</feature>
<dbReference type="InterPro" id="IPR004635">
    <property type="entry name" value="Pept_S49_SppA"/>
</dbReference>